<dbReference type="EMBL" id="JBHULI010000005">
    <property type="protein sequence ID" value="MFD2531613.1"/>
    <property type="molecule type" value="Genomic_DNA"/>
</dbReference>
<dbReference type="Proteomes" id="UP001597460">
    <property type="component" value="Unassembled WGS sequence"/>
</dbReference>
<reference evidence="3" key="1">
    <citation type="journal article" date="2019" name="Int. J. Syst. Evol. Microbiol.">
        <title>The Global Catalogue of Microorganisms (GCM) 10K type strain sequencing project: providing services to taxonomists for standard genome sequencing and annotation.</title>
        <authorList>
            <consortium name="The Broad Institute Genomics Platform"/>
            <consortium name="The Broad Institute Genome Sequencing Center for Infectious Disease"/>
            <person name="Wu L."/>
            <person name="Ma J."/>
        </authorList>
    </citation>
    <scope>NUCLEOTIDE SEQUENCE [LARGE SCALE GENOMIC DNA]</scope>
    <source>
        <strain evidence="3">KCTC 52042</strain>
    </source>
</reference>
<evidence type="ECO:0008006" key="4">
    <source>
        <dbReference type="Google" id="ProtNLM"/>
    </source>
</evidence>
<evidence type="ECO:0000256" key="1">
    <source>
        <dbReference type="SAM" id="Phobius"/>
    </source>
</evidence>
<evidence type="ECO:0000313" key="2">
    <source>
        <dbReference type="EMBL" id="MFD2531613.1"/>
    </source>
</evidence>
<organism evidence="2 3">
    <name type="scientific">Gracilimonas halophila</name>
    <dbReference type="NCBI Taxonomy" id="1834464"/>
    <lineage>
        <taxon>Bacteria</taxon>
        <taxon>Pseudomonadati</taxon>
        <taxon>Balneolota</taxon>
        <taxon>Balneolia</taxon>
        <taxon>Balneolales</taxon>
        <taxon>Balneolaceae</taxon>
        <taxon>Gracilimonas</taxon>
    </lineage>
</organism>
<protein>
    <recommendedName>
        <fullName evidence="4">2TM domain-containing protein</fullName>
    </recommendedName>
</protein>
<comment type="caution">
    <text evidence="2">The sequence shown here is derived from an EMBL/GenBank/DDBJ whole genome shotgun (WGS) entry which is preliminary data.</text>
</comment>
<accession>A0ABW5JJH6</accession>
<proteinExistence type="predicted"/>
<feature type="transmembrane region" description="Helical" evidence="1">
    <location>
        <begin position="53"/>
        <end position="71"/>
    </location>
</feature>
<keyword evidence="1" id="KW-1133">Transmembrane helix</keyword>
<evidence type="ECO:0000313" key="3">
    <source>
        <dbReference type="Proteomes" id="UP001597460"/>
    </source>
</evidence>
<name>A0ABW5JJH6_9BACT</name>
<keyword evidence="1" id="KW-0472">Membrane</keyword>
<feature type="transmembrane region" description="Helical" evidence="1">
    <location>
        <begin position="20"/>
        <end position="41"/>
    </location>
</feature>
<sequence length="81" mass="9521">MKVNVPTEEEYKRDQKRKRIHGIFGLLFGVIFFGLAGTRIFRYGFDEVENYTWIALGLGIASFGWLAYKFGETFWNTLFKN</sequence>
<keyword evidence="1" id="KW-0812">Transmembrane</keyword>
<keyword evidence="3" id="KW-1185">Reference proteome</keyword>
<gene>
    <name evidence="2" type="ORF">ACFSVN_04060</name>
</gene>